<keyword evidence="4" id="KW-1185">Reference proteome</keyword>
<proteinExistence type="inferred from homology"/>
<evidence type="ECO:0000313" key="3">
    <source>
        <dbReference type="EMBL" id="QXN93317.1"/>
    </source>
</evidence>
<dbReference type="RefSeq" id="WP_218475239.1">
    <property type="nucleotide sequence ID" value="NZ_BAABJN010000001.1"/>
</dbReference>
<protein>
    <submittedName>
        <fullName evidence="3">AMP-binding protein</fullName>
    </submittedName>
</protein>
<evidence type="ECO:0000256" key="1">
    <source>
        <dbReference type="ARBA" id="ARBA00006432"/>
    </source>
</evidence>
<sequence>MDHDKDVAAVRDWLAGRAGQAGIHLADEADGWEYRSYAELAEQTWSIAALMRQHGMGSGDGACVIMPTGFPCVAAFYAVWACGGVFTPVAPPMFGDLDQIIAHIAAILTQANPRLVVTSTEFEQLVRQAATAAGRTDEPLVIDPATLNPCPPAERVFGAPDECALLQFTSGSTAAPRGVRVSWHNLANNIAMISALVEWRRGEAMVSWLPLYHDMGLVGAFLTTVTNQGDLYLMRPDQFVREPVRWLRAMAHAQHSPSPSFALGYVAHRVSPEEIADLDLSGWRTLAVGSEPVEVADLQSFAKLTGPRGFSMDAYTLAYGLAEATLMVTSSARHRPITALRLDTATLRFGEPVTVLEEQLLDDTHRVDGAGWITGLGYSTPESTVTVVDEEGRVLPDGTLGEMVVVGDSVALGYSDESDTASTRIVDGALYSGDAGFQHRGEVFVLGRMGSSLKVRGRSVFMEDIESRVAQETGLTKGKLAAVAITEPGEQGIALFAESKPGDWISEARKIIRSELGPAQTVTIVTGPRGIIRRTSSGKPRRRHMWEQFRSGALADAVVHEPPGLSGESPNRVVADGPEPTLAAERVRQLLDRALESVAVPANSTVLFEGSLAEGFGNEGSDVDFLVLAPGDEELPTLPTVLFIDGRRVEVRTRSEAQLRRQLEQVANAAQVSELEEDLLNRCQRFLRATVVRRGGPDVDALRALLPHSTFTTLIADWWFARAVHALRYAGALRALRARDEAIGWARDGLLQAMKGWAARRGESYLETKWLPQQLDRIGGDELIDRYRDLSDPGAWAGDDTTRTHGDALPGVLGDAQARALSEQATWAQLLELAQALGVADVVDDPDQLLFARVPEVTTWTIGKRVHVIRGDSEVFALSDSGARAWRSVVFRHSLAAVLARQPHDITAELAEFLRLGFVGLQWRRGEVLTPALAMCKPVRPYTPVASALAPALGVSGAAREEAIATLSPLPARRFTECALNLVWSNIVLENAREDLAGAVKDGQGAVADIAAHRMIAMGVRVVLSAFGIHPLPADVAPIVTLRRILPPHAQHRADLLARLETAGRVRFSETSATGGDPLAGVAILDDFVTLVRSVAADPDVTGFPASFDSREQWRRTLAIGYDWLRVAGYLDTDLPLDEARDLLASGGQQPHLRDEGIRS</sequence>
<dbReference type="PANTHER" id="PTHR22754">
    <property type="entry name" value="DISCO-INTERACTING PROTEIN 2 DIP2 -RELATED"/>
    <property type="match status" value="1"/>
</dbReference>
<organism evidence="3 4">
    <name type="scientific">Nocardia iowensis</name>
    <dbReference type="NCBI Taxonomy" id="204891"/>
    <lineage>
        <taxon>Bacteria</taxon>
        <taxon>Bacillati</taxon>
        <taxon>Actinomycetota</taxon>
        <taxon>Actinomycetes</taxon>
        <taxon>Mycobacteriales</taxon>
        <taxon>Nocardiaceae</taxon>
        <taxon>Nocardia</taxon>
    </lineage>
</organism>
<dbReference type="InterPro" id="IPR000873">
    <property type="entry name" value="AMP-dep_synth/lig_dom"/>
</dbReference>
<dbReference type="EMBL" id="CP078145">
    <property type="protein sequence ID" value="QXN93317.1"/>
    <property type="molecule type" value="Genomic_DNA"/>
</dbReference>
<gene>
    <name evidence="3" type="ORF">KV110_09610</name>
</gene>
<evidence type="ECO:0000313" key="4">
    <source>
        <dbReference type="Proteomes" id="UP000694257"/>
    </source>
</evidence>
<reference evidence="3 4" key="1">
    <citation type="submission" date="2021-07" db="EMBL/GenBank/DDBJ databases">
        <title>Whole Genome Sequence of Nocardia Iowensis.</title>
        <authorList>
            <person name="Lamm A."/>
            <person name="Collins-Fairclough A.M."/>
            <person name="Bunk B."/>
            <person name="Sproer C."/>
        </authorList>
    </citation>
    <scope>NUCLEOTIDE SEQUENCE [LARGE SCALE GENOMIC DNA]</scope>
    <source>
        <strain evidence="3 4">NRRL 5646</strain>
    </source>
</reference>
<feature type="domain" description="AMP-dependent synthetase/ligase" evidence="2">
    <location>
        <begin position="30"/>
        <end position="414"/>
    </location>
</feature>
<comment type="similarity">
    <text evidence="1">Belongs to the ATP-dependent AMP-binding enzyme family.</text>
</comment>
<dbReference type="CDD" id="cd05403">
    <property type="entry name" value="NT_KNTase_like"/>
    <property type="match status" value="1"/>
</dbReference>
<name>A0ABX8RWU0_NOCIO</name>
<dbReference type="Proteomes" id="UP000694257">
    <property type="component" value="Chromosome"/>
</dbReference>
<accession>A0ABX8RWU0</accession>
<dbReference type="Pfam" id="PF00501">
    <property type="entry name" value="AMP-binding"/>
    <property type="match status" value="1"/>
</dbReference>
<dbReference type="PANTHER" id="PTHR22754:SF32">
    <property type="entry name" value="DISCO-INTERACTING PROTEIN 2"/>
    <property type="match status" value="1"/>
</dbReference>
<evidence type="ECO:0000259" key="2">
    <source>
        <dbReference type="Pfam" id="PF00501"/>
    </source>
</evidence>